<organism evidence="1 2">
    <name type="scientific">Entomospira entomophila</name>
    <dbReference type="NCBI Taxonomy" id="2719988"/>
    <lineage>
        <taxon>Bacteria</taxon>
        <taxon>Pseudomonadati</taxon>
        <taxon>Spirochaetota</taxon>
        <taxon>Spirochaetia</taxon>
        <taxon>Spirochaetales</taxon>
        <taxon>Spirochaetaceae</taxon>
        <taxon>Entomospira</taxon>
    </lineage>
</organism>
<dbReference type="RefSeq" id="WP_167701125.1">
    <property type="nucleotide sequence ID" value="NZ_CP118177.1"/>
</dbReference>
<reference evidence="1 2" key="1">
    <citation type="submission" date="2020-03" db="EMBL/GenBank/DDBJ databases">
        <title>Spirochaetal bacteria isolated from arthropods constitute a novel genus Entomospira genus novum within the order Spirochaetales.</title>
        <authorList>
            <person name="Grana-Miraglia L."/>
            <person name="Sikutova S."/>
            <person name="Fingerle V."/>
            <person name="Sing A."/>
            <person name="Castillo-Ramirez S."/>
            <person name="Margos G."/>
            <person name="Rudolf I."/>
        </authorList>
    </citation>
    <scope>NUCLEOTIDE SEQUENCE [LARGE SCALE GENOMIC DNA]</scope>
    <source>
        <strain evidence="1 2">BR193</strain>
    </source>
</reference>
<proteinExistence type="predicted"/>
<dbReference type="EMBL" id="JAATLJ010000004">
    <property type="protein sequence ID" value="NIZ41503.1"/>
    <property type="molecule type" value="Genomic_DNA"/>
</dbReference>
<name>A0A968KS69_9SPIO</name>
<gene>
    <name evidence="1" type="ORF">HCT14_08275</name>
</gene>
<evidence type="ECO:0000313" key="2">
    <source>
        <dbReference type="Proteomes" id="UP000711995"/>
    </source>
</evidence>
<evidence type="ECO:0000313" key="1">
    <source>
        <dbReference type="EMBL" id="NIZ41503.1"/>
    </source>
</evidence>
<keyword evidence="2" id="KW-1185">Reference proteome</keyword>
<protein>
    <submittedName>
        <fullName evidence="1">Uncharacterized protein</fullName>
    </submittedName>
</protein>
<sequence length="162" mass="17575">MGIKQWFIQIAKVITRDDSHAVQASSFAQDIYDSQLLHAQGVVAGVPNQTKVLAIKVGHTRNQLYLLPIKVDNLEPMPSGAMMIYATNPDGSSIVGAVELTNDGKLAINTQQDDLLAILQETLSLLQELKTFGSPTSQAPSPDWVAKASVLQSRLDAMAKYQ</sequence>
<dbReference type="Proteomes" id="UP000711995">
    <property type="component" value="Unassembled WGS sequence"/>
</dbReference>
<dbReference type="AlphaFoldDB" id="A0A968KS69"/>
<accession>A0A968KS69</accession>
<comment type="caution">
    <text evidence="1">The sequence shown here is derived from an EMBL/GenBank/DDBJ whole genome shotgun (WGS) entry which is preliminary data.</text>
</comment>